<dbReference type="OrthoDB" id="596345at2"/>
<feature type="signal peptide" evidence="2">
    <location>
        <begin position="1"/>
        <end position="19"/>
    </location>
</feature>
<dbReference type="PANTHER" id="PTHR22953:SF153">
    <property type="entry name" value="PURPLE ACID PHOSPHATASE"/>
    <property type="match status" value="1"/>
</dbReference>
<dbReference type="Pfam" id="PF16656">
    <property type="entry name" value="Pur_ac_phosph_N"/>
    <property type="match status" value="1"/>
</dbReference>
<name>A0A1H4CEF0_9BACT</name>
<dbReference type="Gene3D" id="2.60.40.380">
    <property type="entry name" value="Purple acid phosphatase-like, N-terminal"/>
    <property type="match status" value="1"/>
</dbReference>
<dbReference type="SUPFAM" id="SSF49363">
    <property type="entry name" value="Purple acid phosphatase, N-terminal domain"/>
    <property type="match status" value="1"/>
</dbReference>
<dbReference type="AlphaFoldDB" id="A0A1H4CEF0"/>
<feature type="domain" description="Purple acid phosphatase N-terminal" evidence="4">
    <location>
        <begin position="35"/>
        <end position="110"/>
    </location>
</feature>
<accession>A0A1H4CEF0</accession>
<dbReference type="InterPro" id="IPR029052">
    <property type="entry name" value="Metallo-depent_PP-like"/>
</dbReference>
<evidence type="ECO:0000256" key="1">
    <source>
        <dbReference type="ARBA" id="ARBA00022729"/>
    </source>
</evidence>
<keyword evidence="1 2" id="KW-0732">Signal</keyword>
<keyword evidence="6" id="KW-1185">Reference proteome</keyword>
<dbReference type="STRING" id="1033731.SAMN05444145_104282"/>
<dbReference type="RefSeq" id="WP_010262690.1">
    <property type="nucleotide sequence ID" value="NZ_CAEG01000011.1"/>
</dbReference>
<dbReference type="InterPro" id="IPR039331">
    <property type="entry name" value="PAPs-like"/>
</dbReference>
<evidence type="ECO:0000259" key="4">
    <source>
        <dbReference type="Pfam" id="PF16656"/>
    </source>
</evidence>
<feature type="chain" id="PRO_5010303667" evidence="2">
    <location>
        <begin position="20"/>
        <end position="397"/>
    </location>
</feature>
<dbReference type="InterPro" id="IPR008963">
    <property type="entry name" value="Purple_acid_Pase-like_N"/>
</dbReference>
<dbReference type="Pfam" id="PF00149">
    <property type="entry name" value="Metallophos"/>
    <property type="match status" value="1"/>
</dbReference>
<dbReference type="InterPro" id="IPR004843">
    <property type="entry name" value="Calcineurin-like_PHP"/>
</dbReference>
<evidence type="ECO:0000256" key="2">
    <source>
        <dbReference type="SAM" id="SignalP"/>
    </source>
</evidence>
<dbReference type="GO" id="GO:0003993">
    <property type="term" value="F:acid phosphatase activity"/>
    <property type="evidence" value="ECO:0007669"/>
    <property type="project" value="InterPro"/>
</dbReference>
<reference evidence="5 6" key="1">
    <citation type="submission" date="2016-10" db="EMBL/GenBank/DDBJ databases">
        <authorList>
            <person name="de Groot N.N."/>
        </authorList>
    </citation>
    <scope>NUCLEOTIDE SEQUENCE [LARGE SCALE GENOMIC DNA]</scope>
    <source>
        <strain evidence="5 6">DSM 25383</strain>
    </source>
</reference>
<evidence type="ECO:0000259" key="3">
    <source>
        <dbReference type="Pfam" id="PF00149"/>
    </source>
</evidence>
<dbReference type="InterPro" id="IPR015914">
    <property type="entry name" value="PAPs_N"/>
</dbReference>
<feature type="domain" description="Calcineurin-like phosphoesterase" evidence="3">
    <location>
        <begin position="146"/>
        <end position="338"/>
    </location>
</feature>
<dbReference type="SUPFAM" id="SSF56300">
    <property type="entry name" value="Metallo-dependent phosphatases"/>
    <property type="match status" value="1"/>
</dbReference>
<organism evidence="5 6">
    <name type="scientific">Alistipes timonensis JC136</name>
    <dbReference type="NCBI Taxonomy" id="1033731"/>
    <lineage>
        <taxon>Bacteria</taxon>
        <taxon>Pseudomonadati</taxon>
        <taxon>Bacteroidota</taxon>
        <taxon>Bacteroidia</taxon>
        <taxon>Bacteroidales</taxon>
        <taxon>Rikenellaceae</taxon>
        <taxon>Alistipes</taxon>
    </lineage>
</organism>
<gene>
    <name evidence="5" type="ORF">SAMN05444145_104282</name>
</gene>
<sequence>MKKLLFSLAGLLFSLAAVAQDFKITHGPYLCDMTRDGVTVVWTTSKPALSWVEVAPDDGRSFYAQEHARHYQTVAGRRLADRTLHAVRLKGLKPGTDYCYRIFSQEVTAWPQRGKATYGSVVASDVFRRKPYPFRTFPDSGADCSFIMLNDIHGRADYMKDLCKKIDFSEIGFVAFNGDMSSSVESGEQLFADYIDAAAALFASGTPILYNRGNHETRGVYSDRLRDYFPTRNGEFYGIYRYGDVCILMLDCGEDKPDSDVEYYGLADYDAYRIEECEWLKKAVQSEEFRSASARVVLLHVPPTTGTWHGNVHLNELFMPVLNEAGVDLMLCGHEHRCSVHPAGERGARFPIVINDNKSYARCDVSDSLIRVQIVGPKGKVAHTHEFPLNRPAADSE</sequence>
<evidence type="ECO:0000313" key="5">
    <source>
        <dbReference type="EMBL" id="SEA58700.1"/>
    </source>
</evidence>
<evidence type="ECO:0000313" key="6">
    <source>
        <dbReference type="Proteomes" id="UP000183253"/>
    </source>
</evidence>
<dbReference type="Proteomes" id="UP000183253">
    <property type="component" value="Unassembled WGS sequence"/>
</dbReference>
<protein>
    <submittedName>
        <fullName evidence="5">Purple acid Phosphatase, N-terminal domain</fullName>
    </submittedName>
</protein>
<dbReference type="EMBL" id="FNRI01000004">
    <property type="protein sequence ID" value="SEA58700.1"/>
    <property type="molecule type" value="Genomic_DNA"/>
</dbReference>
<dbReference type="Gene3D" id="3.60.21.10">
    <property type="match status" value="1"/>
</dbReference>
<proteinExistence type="predicted"/>
<dbReference type="PANTHER" id="PTHR22953">
    <property type="entry name" value="ACID PHOSPHATASE RELATED"/>
    <property type="match status" value="1"/>
</dbReference>
<dbReference type="GO" id="GO:0046872">
    <property type="term" value="F:metal ion binding"/>
    <property type="evidence" value="ECO:0007669"/>
    <property type="project" value="InterPro"/>
</dbReference>